<gene>
    <name evidence="3" type="primary">LOC120249279</name>
</gene>
<feature type="compositionally biased region" description="Low complexity" evidence="1">
    <location>
        <begin position="103"/>
        <end position="124"/>
    </location>
</feature>
<dbReference type="GeneID" id="120249279"/>
<accession>A0AB40AFQ0</accession>
<dbReference type="PANTHER" id="PTHR33257">
    <property type="entry name" value="OS05G0165500 PROTEIN"/>
    <property type="match status" value="1"/>
</dbReference>
<evidence type="ECO:0000313" key="3">
    <source>
        <dbReference type="RefSeq" id="XP_039113720.1"/>
    </source>
</evidence>
<reference evidence="3" key="1">
    <citation type="submission" date="2025-08" db="UniProtKB">
        <authorList>
            <consortium name="RefSeq"/>
        </authorList>
    </citation>
    <scope>IDENTIFICATION</scope>
</reference>
<dbReference type="AlphaFoldDB" id="A0AB40AFQ0"/>
<protein>
    <submittedName>
        <fullName evidence="3">Uncharacterized serine-rich protein C215.13-like</fullName>
    </submittedName>
</protein>
<name>A0AB40AFQ0_DIOCR</name>
<dbReference type="PANTHER" id="PTHR33257:SF4">
    <property type="entry name" value="EXPRESSED PROTEIN"/>
    <property type="match status" value="1"/>
</dbReference>
<feature type="region of interest" description="Disordered" evidence="1">
    <location>
        <begin position="101"/>
        <end position="124"/>
    </location>
</feature>
<dbReference type="RefSeq" id="XP_039113720.1">
    <property type="nucleotide sequence ID" value="XM_039257786.1"/>
</dbReference>
<sequence length="192" mass="21128">MFSSNNKDLQINEDDKFFSKLLSKESSLANESFRVSVPGSVPFMWESQPGKSKYTNLTTPLLPLTPPPSYYTKAESKVTKKESSKSRLFKAILHSFTLERKSSTPSSPSASFSSLSSSSSSVSRFSSTSSSLHERFSSTRMSFMPFGDDGELDDRRSKKVSGRGGSGGVFQWCSKIVLVKKTLLMIIGSRSS</sequence>
<keyword evidence="2" id="KW-1185">Reference proteome</keyword>
<evidence type="ECO:0000313" key="2">
    <source>
        <dbReference type="Proteomes" id="UP001515500"/>
    </source>
</evidence>
<proteinExistence type="predicted"/>
<dbReference type="Proteomes" id="UP001515500">
    <property type="component" value="Chromosome 19"/>
</dbReference>
<evidence type="ECO:0000256" key="1">
    <source>
        <dbReference type="SAM" id="MobiDB-lite"/>
    </source>
</evidence>
<organism evidence="2 3">
    <name type="scientific">Dioscorea cayennensis subsp. rotundata</name>
    <name type="common">White Guinea yam</name>
    <name type="synonym">Dioscorea rotundata</name>
    <dbReference type="NCBI Taxonomy" id="55577"/>
    <lineage>
        <taxon>Eukaryota</taxon>
        <taxon>Viridiplantae</taxon>
        <taxon>Streptophyta</taxon>
        <taxon>Embryophyta</taxon>
        <taxon>Tracheophyta</taxon>
        <taxon>Spermatophyta</taxon>
        <taxon>Magnoliopsida</taxon>
        <taxon>Liliopsida</taxon>
        <taxon>Dioscoreales</taxon>
        <taxon>Dioscoreaceae</taxon>
        <taxon>Dioscorea</taxon>
    </lineage>
</organism>